<proteinExistence type="predicted"/>
<sequence length="262" mass="29867">MNDLRWIGSENTFVDDISIESIGPITVGRFGGCSRSGQSKNEDGCLIWIGQDWEWTMLLDAHDTAESASLVVDQFTKHRIVIEQILGEEPATMFFSLERLVLDLLQEESFRTACHDVQGETACLFLVRKGKYVWWLSVGDVVAYLFHPDLRKHRQFKLNERQFFEWIGRVNTFDLPVPCYTRGIRELRRGGNRILLTTDGLIECPGTPFQDSAKVEVVFERPETAVESLLTTIEQHGVRDSTTLLTWEVVIDETVTEPGNAK</sequence>
<keyword evidence="2" id="KW-1185">Reference proteome</keyword>
<dbReference type="Gene3D" id="3.60.40.10">
    <property type="entry name" value="PPM-type phosphatase domain"/>
    <property type="match status" value="1"/>
</dbReference>
<comment type="caution">
    <text evidence="1">The sequence shown here is derived from an EMBL/GenBank/DDBJ whole genome shotgun (WGS) entry which is preliminary data.</text>
</comment>
<evidence type="ECO:0000313" key="1">
    <source>
        <dbReference type="EMBL" id="MDI3235457.1"/>
    </source>
</evidence>
<organism evidence="1 2">
    <name type="scientific">Exiguobacterium antarcticum</name>
    <dbReference type="NCBI Taxonomy" id="132920"/>
    <lineage>
        <taxon>Bacteria</taxon>
        <taxon>Bacillati</taxon>
        <taxon>Bacillota</taxon>
        <taxon>Bacilli</taxon>
        <taxon>Bacillales</taxon>
        <taxon>Bacillales Family XII. Incertae Sedis</taxon>
        <taxon>Exiguobacterium</taxon>
    </lineage>
</organism>
<dbReference type="Proteomes" id="UP001243286">
    <property type="component" value="Unassembled WGS sequence"/>
</dbReference>
<dbReference type="RefSeq" id="WP_014970470.1">
    <property type="nucleotide sequence ID" value="NZ_JANJYY010000023.1"/>
</dbReference>
<gene>
    <name evidence="1" type="ORF">QK289_10590</name>
</gene>
<name>A0ABT6R3D2_9BACL</name>
<reference evidence="1 2" key="1">
    <citation type="submission" date="2023-04" db="EMBL/GenBank/DDBJ databases">
        <title>Antarctic isolates genomes.</title>
        <authorList>
            <person name="Dimov S.G."/>
        </authorList>
    </citation>
    <scope>NUCLEOTIDE SEQUENCE [LARGE SCALE GENOMIC DNA]</scope>
    <source>
        <strain evidence="1 2">AL19</strain>
    </source>
</reference>
<dbReference type="InterPro" id="IPR036457">
    <property type="entry name" value="PPM-type-like_dom_sf"/>
</dbReference>
<accession>A0ABT6R3D2</accession>
<dbReference type="SUPFAM" id="SSF81606">
    <property type="entry name" value="PP2C-like"/>
    <property type="match status" value="1"/>
</dbReference>
<evidence type="ECO:0000313" key="2">
    <source>
        <dbReference type="Proteomes" id="UP001243286"/>
    </source>
</evidence>
<dbReference type="EMBL" id="JASBQV010000016">
    <property type="protein sequence ID" value="MDI3235457.1"/>
    <property type="molecule type" value="Genomic_DNA"/>
</dbReference>
<protein>
    <submittedName>
        <fullName evidence="1">Protein phosphatase 2C domain-containing protein</fullName>
    </submittedName>
</protein>